<reference evidence="2 5" key="1">
    <citation type="submission" date="2019-06" db="EMBL/GenBank/DDBJ databases">
        <title>Evolution of Burkholderia multivorans in the lungs of Cystic Fibrosis patients.</title>
        <authorList>
            <person name="Moreira L.M."/>
        </authorList>
    </citation>
    <scope>NUCLEOTIDE SEQUENCE [LARGE SCALE GENOMIC DNA]</scope>
    <source>
        <strain evidence="2 5">VC13239</strain>
    </source>
</reference>
<keyword evidence="3" id="KW-0808">Transferase</keyword>
<feature type="domain" description="N-acetyltransferase" evidence="1">
    <location>
        <begin position="9"/>
        <end position="172"/>
    </location>
</feature>
<evidence type="ECO:0000313" key="5">
    <source>
        <dbReference type="Proteomes" id="UP001248067"/>
    </source>
</evidence>
<dbReference type="CDD" id="cd04301">
    <property type="entry name" value="NAT_SF"/>
    <property type="match status" value="1"/>
</dbReference>
<keyword evidence="2" id="KW-0012">Acyltransferase</keyword>
<keyword evidence="5" id="KW-1185">Reference proteome</keyword>
<accession>A0A6P2JA61</accession>
<dbReference type="PANTHER" id="PTHR43072">
    <property type="entry name" value="N-ACETYLTRANSFERASE"/>
    <property type="match status" value="1"/>
</dbReference>
<dbReference type="InterPro" id="IPR000182">
    <property type="entry name" value="GNAT_dom"/>
</dbReference>
<evidence type="ECO:0000313" key="3">
    <source>
        <dbReference type="EMBL" id="VWB39465.1"/>
    </source>
</evidence>
<dbReference type="EMBL" id="VJSY01000003">
    <property type="protein sequence ID" value="MDR8752078.1"/>
    <property type="molecule type" value="Genomic_DNA"/>
</dbReference>
<dbReference type="EMBL" id="CABVPP010000009">
    <property type="protein sequence ID" value="VWB39465.1"/>
    <property type="molecule type" value="Genomic_DNA"/>
</dbReference>
<dbReference type="InterPro" id="IPR016181">
    <property type="entry name" value="Acyl_CoA_acyltransferase"/>
</dbReference>
<dbReference type="SUPFAM" id="SSF55729">
    <property type="entry name" value="Acyl-CoA N-acyltransferases (Nat)"/>
    <property type="match status" value="1"/>
</dbReference>
<dbReference type="EC" id="2.3.1.-" evidence="2"/>
<gene>
    <name evidence="3" type="ORF">BPS26883_01771</name>
    <name evidence="2" type="ORF">FEQ00_00480</name>
</gene>
<proteinExistence type="predicted"/>
<dbReference type="GO" id="GO:0016747">
    <property type="term" value="F:acyltransferase activity, transferring groups other than amino-acyl groups"/>
    <property type="evidence" value="ECO:0007669"/>
    <property type="project" value="InterPro"/>
</dbReference>
<dbReference type="Pfam" id="PF13420">
    <property type="entry name" value="Acetyltransf_4"/>
    <property type="match status" value="1"/>
</dbReference>
<dbReference type="GeneID" id="93168794"/>
<evidence type="ECO:0000313" key="4">
    <source>
        <dbReference type="Proteomes" id="UP000494162"/>
    </source>
</evidence>
<evidence type="ECO:0000259" key="1">
    <source>
        <dbReference type="PROSITE" id="PS51186"/>
    </source>
</evidence>
<dbReference type="Proteomes" id="UP000494162">
    <property type="component" value="Unassembled WGS sequence"/>
</dbReference>
<reference evidence="3 4" key="2">
    <citation type="submission" date="2019-09" db="EMBL/GenBank/DDBJ databases">
        <authorList>
            <person name="Depoorter E."/>
        </authorList>
    </citation>
    <scope>NUCLEOTIDE SEQUENCE [LARGE SCALE GENOMIC DNA]</scope>
    <source>
        <strain evidence="3">LMG 26883</strain>
    </source>
</reference>
<dbReference type="RefSeq" id="WP_174901981.1">
    <property type="nucleotide sequence ID" value="NZ_CABVPP010000009.1"/>
</dbReference>
<evidence type="ECO:0000313" key="2">
    <source>
        <dbReference type="EMBL" id="MDR8752078.1"/>
    </source>
</evidence>
<dbReference type="Gene3D" id="3.40.630.30">
    <property type="match status" value="1"/>
</dbReference>
<dbReference type="PROSITE" id="PS51186">
    <property type="entry name" value="GNAT"/>
    <property type="match status" value="1"/>
</dbReference>
<organism evidence="3 4">
    <name type="scientific">Burkholderia pseudomultivorans</name>
    <dbReference type="NCBI Taxonomy" id="1207504"/>
    <lineage>
        <taxon>Bacteria</taxon>
        <taxon>Pseudomonadati</taxon>
        <taxon>Pseudomonadota</taxon>
        <taxon>Betaproteobacteria</taxon>
        <taxon>Burkholderiales</taxon>
        <taxon>Burkholderiaceae</taxon>
        <taxon>Burkholderia</taxon>
        <taxon>Burkholderia cepacia complex</taxon>
    </lineage>
</organism>
<protein>
    <submittedName>
        <fullName evidence="3">GCN5 family acetyltransferase</fullName>
    </submittedName>
    <submittedName>
        <fullName evidence="2">L-methionine sulfoximine/L-methionine sulfone acetyltransferase</fullName>
        <ecNumber evidence="2">2.3.1.-</ecNumber>
    </submittedName>
</protein>
<dbReference type="PANTHER" id="PTHR43072:SF8">
    <property type="entry name" value="ACYLTRANSFERASE FABY-RELATED"/>
    <property type="match status" value="1"/>
</dbReference>
<name>A0A6P2JA61_9BURK</name>
<dbReference type="AlphaFoldDB" id="A0A6P2JA61"/>
<dbReference type="Proteomes" id="UP001248067">
    <property type="component" value="Unassembled WGS sequence"/>
</dbReference>
<sequence>MPAASASPCIVRDATDADLPAIRAIYAHHVLHGVASFEEAPPDVAELRARRDAVLRHGLPYLVAEYAGRVAGYAYATPYRPRSAYRHTIEDSIYIDDAQRGRGIGRALLAALIARCEAGPWRQMIAVIADGGTGGSTSLHRAFGFEPAGTLKAVGFKHGRWIDTALLQRTLGDGAHTHPASPAPAASR</sequence>